<dbReference type="InterPro" id="IPR038607">
    <property type="entry name" value="PhoD-like_sf"/>
</dbReference>
<dbReference type="EMBL" id="UINC01034790">
    <property type="protein sequence ID" value="SVB26178.1"/>
    <property type="molecule type" value="Genomic_DNA"/>
</dbReference>
<protein>
    <submittedName>
        <fullName evidence="3">Uncharacterized protein</fullName>
    </submittedName>
</protein>
<gene>
    <name evidence="3" type="ORF">METZ01_LOCUS179032</name>
</gene>
<dbReference type="Pfam" id="PF25077">
    <property type="entry name" value="DUF7800"/>
    <property type="match status" value="1"/>
</dbReference>
<feature type="domain" description="PhoD-like phosphatase metallophosphatase" evidence="1">
    <location>
        <begin position="287"/>
        <end position="488"/>
    </location>
</feature>
<dbReference type="PROSITE" id="PS51257">
    <property type="entry name" value="PROKAR_LIPOPROTEIN"/>
    <property type="match status" value="1"/>
</dbReference>
<dbReference type="SUPFAM" id="SSF56300">
    <property type="entry name" value="Metallo-dependent phosphatases"/>
    <property type="match status" value="1"/>
</dbReference>
<dbReference type="InterPro" id="IPR029052">
    <property type="entry name" value="Metallo-depent_PP-like"/>
</dbReference>
<dbReference type="CDD" id="cd07389">
    <property type="entry name" value="MPP_PhoD"/>
    <property type="match status" value="1"/>
</dbReference>
<dbReference type="AlphaFoldDB" id="A0A382CIZ3"/>
<accession>A0A382CIZ3</accession>
<name>A0A382CIZ3_9ZZZZ</name>
<reference evidence="3" key="1">
    <citation type="submission" date="2018-05" db="EMBL/GenBank/DDBJ databases">
        <authorList>
            <person name="Lanie J.A."/>
            <person name="Ng W.-L."/>
            <person name="Kazmierczak K.M."/>
            <person name="Andrzejewski T.M."/>
            <person name="Davidsen T.M."/>
            <person name="Wayne K.J."/>
            <person name="Tettelin H."/>
            <person name="Glass J.I."/>
            <person name="Rusch D."/>
            <person name="Podicherti R."/>
            <person name="Tsui H.-C.T."/>
            <person name="Winkler M.E."/>
        </authorList>
    </citation>
    <scope>NUCLEOTIDE SEQUENCE</scope>
</reference>
<dbReference type="InterPro" id="IPR018946">
    <property type="entry name" value="PhoD-like_MPP"/>
</dbReference>
<organism evidence="3">
    <name type="scientific">marine metagenome</name>
    <dbReference type="NCBI Taxonomy" id="408172"/>
    <lineage>
        <taxon>unclassified sequences</taxon>
        <taxon>metagenomes</taxon>
        <taxon>ecological metagenomes</taxon>
    </lineage>
</organism>
<dbReference type="InterPro" id="IPR056702">
    <property type="entry name" value="DUF7800"/>
</dbReference>
<feature type="domain" description="DUF7800" evidence="2">
    <location>
        <begin position="158"/>
        <end position="249"/>
    </location>
</feature>
<evidence type="ECO:0000259" key="2">
    <source>
        <dbReference type="Pfam" id="PF25077"/>
    </source>
</evidence>
<sequence length="547" mass="60406">MSMFRLVLVAALVLGCNVEPKDTTPVDADDTVGTIHLMIWTDDSSYAGTNDGSIEFCLSASDCFKPYKPSWNDMERGSRDIQVFEAVGLSRSALDRFVVQTTDGEDRWTPAGFQVSFDGETVYCKNDLDFYIGNGAGELLSWTDPDGLHVDCTTVFETPLTHGPFVGDVGPNSAQVWYRTDSTRQVKLFLATSEAALTSTAPLNYSYPQASTDFAQSVSITGLIPETSYVYELEIEGTRYGPWPLRTTPTKGSSTTLKFAFGSCTKDDDQPIFGPILSYNPDLFLFVGDNHYANSDDLNALRQYYRWAHERPQRSTMMSSVPILAIWDDHDFVGNNTDGSEAGKDVALRAFKEYWANPSYGTDVTPGVFFQTSYGDIDFFAIDDRYWRGLDDSVLGDEQEAWLLSQLEASMAVFKFIVSGSQFTSHGSGDSWAAFPAAQERLLQHIVDESITGVVFLSGDVHRSEFRSVAAVSGGYDIPELSSSPMANSNSSCSSDSELHECFDSDDYFIGVEVDTTAADPTLKAQLFDRNGELQAVWDIKHSDLTF</sequence>
<evidence type="ECO:0000259" key="1">
    <source>
        <dbReference type="Pfam" id="PF09423"/>
    </source>
</evidence>
<evidence type="ECO:0000313" key="3">
    <source>
        <dbReference type="EMBL" id="SVB26178.1"/>
    </source>
</evidence>
<dbReference type="Pfam" id="PF09423">
    <property type="entry name" value="PhoD"/>
    <property type="match status" value="1"/>
</dbReference>
<proteinExistence type="predicted"/>
<dbReference type="Gene3D" id="3.60.21.70">
    <property type="entry name" value="PhoD-like phosphatase"/>
    <property type="match status" value="1"/>
</dbReference>
<dbReference type="PANTHER" id="PTHR33987:SF1">
    <property type="entry name" value="CALCINEURIN-LIKE METALLO-PHOSPHOESTERASE SUPERFAMILY PROTEIN"/>
    <property type="match status" value="1"/>
</dbReference>
<dbReference type="PANTHER" id="PTHR33987">
    <property type="entry name" value="CALCINEURIN-LIKE METALLO-PHOSPHOESTERASE SUPERFAMILY PROTEIN"/>
    <property type="match status" value="1"/>
</dbReference>